<protein>
    <submittedName>
        <fullName evidence="1">Uncharacterized protein</fullName>
    </submittedName>
</protein>
<dbReference type="EMBL" id="HE577328">
    <property type="protein sequence ID" value="CCC99923.1"/>
    <property type="molecule type" value="Genomic_DNA"/>
</dbReference>
<dbReference type="KEGG" id="abs:AZOBR_p130111"/>
<evidence type="ECO:0000313" key="1">
    <source>
        <dbReference type="EMBL" id="CCC99923.1"/>
    </source>
</evidence>
<name>A0A9P1JUE5_9PROT</name>
<evidence type="ECO:0000313" key="2">
    <source>
        <dbReference type="Proteomes" id="UP000007319"/>
    </source>
</evidence>
<organism evidence="1 2">
    <name type="scientific">Azospirillum baldaniorum</name>
    <dbReference type="NCBI Taxonomy" id="1064539"/>
    <lineage>
        <taxon>Bacteria</taxon>
        <taxon>Pseudomonadati</taxon>
        <taxon>Pseudomonadota</taxon>
        <taxon>Alphaproteobacteria</taxon>
        <taxon>Rhodospirillales</taxon>
        <taxon>Azospirillaceae</taxon>
        <taxon>Azospirillum</taxon>
    </lineage>
</organism>
<proteinExistence type="predicted"/>
<sequence length="157" mass="17954">MAALALSWAGAHSPLFPPTVNLSYHVGFAKFLAGRQPSPSNASLTANQSLSTTVFTQFISVQILRIRTLIFHYQSSLKLPSQQTQNIYFLPRWHRPSINGVFQWLRQASHHPPMFPHISELDRHRAQRTQRHLPSPRRPSEMAEPATAWISALWQRP</sequence>
<geneLocation type="plasmid" evidence="1 2">
    <name>AZOBR_p1</name>
</geneLocation>
<gene>
    <name evidence="1" type="ORF">AZOBR_p130111</name>
</gene>
<dbReference type="Proteomes" id="UP000007319">
    <property type="component" value="Plasmid AZOBR_p1"/>
</dbReference>
<keyword evidence="2" id="KW-1185">Reference proteome</keyword>
<dbReference type="AlphaFoldDB" id="A0A9P1JUE5"/>
<accession>A0A9P1JUE5</accession>
<keyword evidence="1" id="KW-0614">Plasmid</keyword>
<reference evidence="1 2" key="1">
    <citation type="journal article" date="2011" name="PLoS Genet.">
        <title>Azospirillum genomes reveal transition of bacteria from aquatic to terrestrial environments.</title>
        <authorList>
            <person name="Wisniewski-Dye F."/>
            <person name="Borziak K."/>
            <person name="Khalsa-Moyers G."/>
            <person name="Alexandre G."/>
            <person name="Sukharnikov L.O."/>
            <person name="Wuichet K."/>
            <person name="Hurst G.B."/>
            <person name="McDonald W.H."/>
            <person name="Robertson J.S."/>
            <person name="Barbe V."/>
            <person name="Calteau A."/>
            <person name="Rouy Z."/>
            <person name="Mangenot S."/>
            <person name="Prigent-Combaret C."/>
            <person name="Normand P."/>
            <person name="Boyer M."/>
            <person name="Siguier P."/>
            <person name="Dessaux Y."/>
            <person name="Elmerich C."/>
            <person name="Condemine G."/>
            <person name="Krishnen G."/>
            <person name="Kennedy I."/>
            <person name="Paterson A.H."/>
            <person name="Gonzalez V."/>
            <person name="Mavingui P."/>
            <person name="Zhulin I.B."/>
        </authorList>
    </citation>
    <scope>NUCLEOTIDE SEQUENCE [LARGE SCALE GENOMIC DNA]</scope>
    <source>
        <strain evidence="1 2">Sp245</strain>
    </source>
</reference>